<evidence type="ECO:0000259" key="1">
    <source>
        <dbReference type="Pfam" id="PF13460"/>
    </source>
</evidence>
<accession>A0AA41QDH7</accession>
<proteinExistence type="predicted"/>
<keyword evidence="3" id="KW-1185">Reference proteome</keyword>
<organism evidence="2 3">
    <name type="scientific">Antribacter soli</name>
    <dbReference type="NCBI Taxonomy" id="2910976"/>
    <lineage>
        <taxon>Bacteria</taxon>
        <taxon>Bacillati</taxon>
        <taxon>Actinomycetota</taxon>
        <taxon>Actinomycetes</taxon>
        <taxon>Micrococcales</taxon>
        <taxon>Promicromonosporaceae</taxon>
        <taxon>Antribacter</taxon>
    </lineage>
</organism>
<sequence>MSNGPLRIAVLGAGGRTGRLILDAALRAGHKTLAVVRSPARAGIEPRPGLDITAADARDSASLQRILRPGDVIISAIGPSGRTSNGLYESVGTAIVTATATTGPRRFIGITSSGVRDDDPNHPWWYRTFLVPVMRDTYDDMSRMEAVIEASDLDWTFVRPARLTDDDATGTFRVEDGSNPPGGIAVPRQDVADFAISCTTDDAWSRTRPTISR</sequence>
<dbReference type="GO" id="GO:0004074">
    <property type="term" value="F:biliverdin reductase [NAD(P)H] activity"/>
    <property type="evidence" value="ECO:0007669"/>
    <property type="project" value="TreeGrafter"/>
</dbReference>
<dbReference type="PANTHER" id="PTHR43355:SF2">
    <property type="entry name" value="FLAVIN REDUCTASE (NADPH)"/>
    <property type="match status" value="1"/>
</dbReference>
<dbReference type="PANTHER" id="PTHR43355">
    <property type="entry name" value="FLAVIN REDUCTASE (NADPH)"/>
    <property type="match status" value="1"/>
</dbReference>
<dbReference type="GO" id="GO:0042602">
    <property type="term" value="F:riboflavin reductase (NADPH) activity"/>
    <property type="evidence" value="ECO:0007669"/>
    <property type="project" value="TreeGrafter"/>
</dbReference>
<comment type="caution">
    <text evidence="2">The sequence shown here is derived from an EMBL/GenBank/DDBJ whole genome shotgun (WGS) entry which is preliminary data.</text>
</comment>
<feature type="domain" description="NAD(P)-binding" evidence="1">
    <location>
        <begin position="12"/>
        <end position="201"/>
    </location>
</feature>
<gene>
    <name evidence="2" type="ORF">L1785_09140</name>
</gene>
<dbReference type="AlphaFoldDB" id="A0AA41QDH7"/>
<evidence type="ECO:0000313" key="2">
    <source>
        <dbReference type="EMBL" id="MCF4121147.1"/>
    </source>
</evidence>
<dbReference type="InterPro" id="IPR051606">
    <property type="entry name" value="Polyketide_Oxido-like"/>
</dbReference>
<dbReference type="Pfam" id="PF13460">
    <property type="entry name" value="NAD_binding_10"/>
    <property type="match status" value="1"/>
</dbReference>
<reference evidence="2" key="1">
    <citation type="submission" date="2022-01" db="EMBL/GenBank/DDBJ databases">
        <title>Antribacter sp. nov., isolated from Guizhou of China.</title>
        <authorList>
            <person name="Chengliang C."/>
            <person name="Ya Z."/>
        </authorList>
    </citation>
    <scope>NUCLEOTIDE SEQUENCE</scope>
    <source>
        <strain evidence="2">KLBMP 9083</strain>
    </source>
</reference>
<name>A0AA41QDH7_9MICO</name>
<dbReference type="RefSeq" id="WP_236088928.1">
    <property type="nucleotide sequence ID" value="NZ_JAKGSG010000025.1"/>
</dbReference>
<evidence type="ECO:0000313" key="3">
    <source>
        <dbReference type="Proteomes" id="UP001165405"/>
    </source>
</evidence>
<dbReference type="InterPro" id="IPR036291">
    <property type="entry name" value="NAD(P)-bd_dom_sf"/>
</dbReference>
<dbReference type="InterPro" id="IPR016040">
    <property type="entry name" value="NAD(P)-bd_dom"/>
</dbReference>
<dbReference type="SUPFAM" id="SSF51735">
    <property type="entry name" value="NAD(P)-binding Rossmann-fold domains"/>
    <property type="match status" value="1"/>
</dbReference>
<protein>
    <submittedName>
        <fullName evidence="2">NAD(P)H-binding protein</fullName>
    </submittedName>
</protein>
<dbReference type="EMBL" id="JAKGSG010000025">
    <property type="protein sequence ID" value="MCF4121147.1"/>
    <property type="molecule type" value="Genomic_DNA"/>
</dbReference>
<dbReference type="Gene3D" id="3.40.50.720">
    <property type="entry name" value="NAD(P)-binding Rossmann-like Domain"/>
    <property type="match status" value="1"/>
</dbReference>
<dbReference type="Proteomes" id="UP001165405">
    <property type="component" value="Unassembled WGS sequence"/>
</dbReference>